<dbReference type="Gene3D" id="3.30.70.330">
    <property type="match status" value="1"/>
</dbReference>
<dbReference type="InterPro" id="IPR035979">
    <property type="entry name" value="RBD_domain_sf"/>
</dbReference>
<organism evidence="5 6">
    <name type="scientific">Mesorhabditis belari</name>
    <dbReference type="NCBI Taxonomy" id="2138241"/>
    <lineage>
        <taxon>Eukaryota</taxon>
        <taxon>Metazoa</taxon>
        <taxon>Ecdysozoa</taxon>
        <taxon>Nematoda</taxon>
        <taxon>Chromadorea</taxon>
        <taxon>Rhabditida</taxon>
        <taxon>Rhabditina</taxon>
        <taxon>Rhabditomorpha</taxon>
        <taxon>Rhabditoidea</taxon>
        <taxon>Rhabditidae</taxon>
        <taxon>Mesorhabditinae</taxon>
        <taxon>Mesorhabditis</taxon>
    </lineage>
</organism>
<evidence type="ECO:0000256" key="1">
    <source>
        <dbReference type="ARBA" id="ARBA00022884"/>
    </source>
</evidence>
<dbReference type="CDD" id="cd12363">
    <property type="entry name" value="RRM_TRA2"/>
    <property type="match status" value="1"/>
</dbReference>
<evidence type="ECO:0000259" key="4">
    <source>
        <dbReference type="PROSITE" id="PS50102"/>
    </source>
</evidence>
<dbReference type="SUPFAM" id="SSF54928">
    <property type="entry name" value="RNA-binding domain, RBD"/>
    <property type="match status" value="1"/>
</dbReference>
<proteinExistence type="predicted"/>
<dbReference type="PANTHER" id="PTHR48027">
    <property type="entry name" value="HETEROGENEOUS NUCLEAR RIBONUCLEOPROTEIN 87F-RELATED"/>
    <property type="match status" value="1"/>
</dbReference>
<evidence type="ECO:0000313" key="6">
    <source>
        <dbReference type="WBParaSite" id="MBELARI_LOCUS11302"/>
    </source>
</evidence>
<evidence type="ECO:0000313" key="5">
    <source>
        <dbReference type="Proteomes" id="UP000887575"/>
    </source>
</evidence>
<feature type="region of interest" description="Disordered" evidence="3">
    <location>
        <begin position="303"/>
        <end position="380"/>
    </location>
</feature>
<dbReference type="SMART" id="SM00360">
    <property type="entry name" value="RRM"/>
    <property type="match status" value="1"/>
</dbReference>
<reference evidence="6" key="1">
    <citation type="submission" date="2024-02" db="UniProtKB">
        <authorList>
            <consortium name="WormBaseParasite"/>
        </authorList>
    </citation>
    <scope>IDENTIFICATION</scope>
</reference>
<feature type="domain" description="RRM" evidence="4">
    <location>
        <begin position="204"/>
        <end position="282"/>
    </location>
</feature>
<evidence type="ECO:0000256" key="2">
    <source>
        <dbReference type="PROSITE-ProRule" id="PRU00176"/>
    </source>
</evidence>
<dbReference type="Pfam" id="PF15375">
    <property type="entry name" value="FSAF1"/>
    <property type="match status" value="1"/>
</dbReference>
<dbReference type="InterPro" id="IPR000504">
    <property type="entry name" value="RRM_dom"/>
</dbReference>
<dbReference type="InterPro" id="IPR012677">
    <property type="entry name" value="Nucleotide-bd_a/b_plait_sf"/>
</dbReference>
<feature type="compositionally biased region" description="Polar residues" evidence="3">
    <location>
        <begin position="371"/>
        <end position="380"/>
    </location>
</feature>
<accession>A0AAF3EBI7</accession>
<dbReference type="AlphaFoldDB" id="A0AAF3EBI7"/>
<protein>
    <recommendedName>
        <fullName evidence="4">RRM domain-containing protein</fullName>
    </recommendedName>
</protein>
<sequence>MEDWGCVTEDIFGGMPSSSGRLDDIVDALHHNNHDFTQIGIASLRDINQPIAGKVEIILLAITVCFSDDSVEIHRCDNMSASRSVAPKILKKKKQSASIQPASLKKVKFEVEKLVIAEGLSGEEKEAARTRMAVSLGAAPEKRKHINYKKFKITESKFCRKPATKSFAQSLQFFNRSTTGKECKSICKQIATTQKKFTTRWVERVIGVFNLSKYTSERQLTDAFRKFGDMEKINLIYDRPTGQSRGFAFISFINVEDARRAKEEMGGSELDGHKLRVDYSVTKRAHSPTPGVYLGMKAGGYSGERGGGRHGGGRYNGHNSRHHFSSRFRGSSPPNRPGRFRHSSRSPRGHPDRHHRRRTPTRAQYRDLSRSRSGSPIPNY</sequence>
<dbReference type="PROSITE" id="PS50102">
    <property type="entry name" value="RRM"/>
    <property type="match status" value="1"/>
</dbReference>
<name>A0AAF3EBI7_9BILA</name>
<dbReference type="WBParaSite" id="MBELARI_LOCUS11302">
    <property type="protein sequence ID" value="MBELARI_LOCUS11302"/>
    <property type="gene ID" value="MBELARI_LOCUS11302"/>
</dbReference>
<dbReference type="InterPro" id="IPR027973">
    <property type="entry name" value="FSAF1-like"/>
</dbReference>
<dbReference type="Proteomes" id="UP000887575">
    <property type="component" value="Unassembled WGS sequence"/>
</dbReference>
<keyword evidence="5" id="KW-1185">Reference proteome</keyword>
<keyword evidence="1 2" id="KW-0694">RNA-binding</keyword>
<dbReference type="Pfam" id="PF00076">
    <property type="entry name" value="RRM_1"/>
    <property type="match status" value="1"/>
</dbReference>
<dbReference type="InterPro" id="IPR052462">
    <property type="entry name" value="SLIRP/GR-RBP-like"/>
</dbReference>
<dbReference type="GO" id="GO:0003723">
    <property type="term" value="F:RNA binding"/>
    <property type="evidence" value="ECO:0007669"/>
    <property type="project" value="UniProtKB-UniRule"/>
</dbReference>
<evidence type="ECO:0000256" key="3">
    <source>
        <dbReference type="SAM" id="MobiDB-lite"/>
    </source>
</evidence>
<feature type="compositionally biased region" description="Basic residues" evidence="3">
    <location>
        <begin position="338"/>
        <end position="360"/>
    </location>
</feature>
<feature type="compositionally biased region" description="Gly residues" evidence="3">
    <location>
        <begin position="303"/>
        <end position="315"/>
    </location>
</feature>